<dbReference type="AlphaFoldDB" id="A0A917XV45"/>
<dbReference type="Proteomes" id="UP000600365">
    <property type="component" value="Unassembled WGS sequence"/>
</dbReference>
<evidence type="ECO:0008006" key="3">
    <source>
        <dbReference type="Google" id="ProtNLM"/>
    </source>
</evidence>
<keyword evidence="2" id="KW-1185">Reference proteome</keyword>
<proteinExistence type="predicted"/>
<gene>
    <name evidence="1" type="ORF">GCM10011579_011300</name>
</gene>
<comment type="caution">
    <text evidence="1">The sequence shown here is derived from an EMBL/GenBank/DDBJ whole genome shotgun (WGS) entry which is preliminary data.</text>
</comment>
<sequence>MELRLDLALAQALDDLADAQDRLPEEIAEEAVRRYLREEGAHVRALATRLAKEHAELLRRLGE</sequence>
<protein>
    <recommendedName>
        <fullName evidence="3">Ribbon-helix-helix protein CopG domain-containing protein</fullName>
    </recommendedName>
</protein>
<evidence type="ECO:0000313" key="2">
    <source>
        <dbReference type="Proteomes" id="UP000600365"/>
    </source>
</evidence>
<reference evidence="1 2" key="1">
    <citation type="journal article" date="2014" name="Int. J. Syst. Evol. Microbiol.">
        <title>Complete genome sequence of Corynebacterium casei LMG S-19264T (=DSM 44701T), isolated from a smear-ripened cheese.</title>
        <authorList>
            <consortium name="US DOE Joint Genome Institute (JGI-PGF)"/>
            <person name="Walter F."/>
            <person name="Albersmeier A."/>
            <person name="Kalinowski J."/>
            <person name="Ruckert C."/>
        </authorList>
    </citation>
    <scope>NUCLEOTIDE SEQUENCE [LARGE SCALE GENOMIC DNA]</scope>
    <source>
        <strain evidence="1 2">CGMCC 4.7111</strain>
    </source>
</reference>
<dbReference type="EMBL" id="BMMM01000002">
    <property type="protein sequence ID" value="GGN53289.1"/>
    <property type="molecule type" value="Genomic_DNA"/>
</dbReference>
<evidence type="ECO:0000313" key="1">
    <source>
        <dbReference type="EMBL" id="GGN53289.1"/>
    </source>
</evidence>
<dbReference type="RefSeq" id="WP_189184745.1">
    <property type="nucleotide sequence ID" value="NZ_BMMM01000002.1"/>
</dbReference>
<organism evidence="1 2">
    <name type="scientific">Streptomyces albiflavescens</name>
    <dbReference type="NCBI Taxonomy" id="1623582"/>
    <lineage>
        <taxon>Bacteria</taxon>
        <taxon>Bacillati</taxon>
        <taxon>Actinomycetota</taxon>
        <taxon>Actinomycetes</taxon>
        <taxon>Kitasatosporales</taxon>
        <taxon>Streptomycetaceae</taxon>
        <taxon>Streptomyces</taxon>
    </lineage>
</organism>
<accession>A0A917XV45</accession>
<name>A0A917XV45_9ACTN</name>